<dbReference type="AlphaFoldDB" id="A0A6N7RJU7"/>
<dbReference type="RefSeq" id="WP_154332487.1">
    <property type="nucleotide sequence ID" value="NZ_VTFY01000002.1"/>
</dbReference>
<organism evidence="1 2">
    <name type="scientific">Eggerthella guodeyinii</name>
    <dbReference type="NCBI Taxonomy" id="2690837"/>
    <lineage>
        <taxon>Bacteria</taxon>
        <taxon>Bacillati</taxon>
        <taxon>Actinomycetota</taxon>
        <taxon>Coriobacteriia</taxon>
        <taxon>Eggerthellales</taxon>
        <taxon>Eggerthellaceae</taxon>
        <taxon>Eggerthella</taxon>
    </lineage>
</organism>
<dbReference type="Pfam" id="PF13597">
    <property type="entry name" value="NRDD"/>
    <property type="match status" value="1"/>
</dbReference>
<accession>A0A6N7RJU7</accession>
<dbReference type="Proteomes" id="UP000438093">
    <property type="component" value="Unassembled WGS sequence"/>
</dbReference>
<evidence type="ECO:0000313" key="1">
    <source>
        <dbReference type="EMBL" id="MRX81583.1"/>
    </source>
</evidence>
<dbReference type="EMBL" id="VTFY01000002">
    <property type="protein sequence ID" value="MRX81583.1"/>
    <property type="molecule type" value="Genomic_DNA"/>
</dbReference>
<reference evidence="2" key="1">
    <citation type="submission" date="2019-08" db="EMBL/GenBank/DDBJ databases">
        <title>Arthrobacter sp. nov., isolated from plateau pika and Tibetan wild ass.</title>
        <authorList>
            <person name="Ge Y."/>
        </authorList>
    </citation>
    <scope>NUCLEOTIDE SEQUENCE [LARGE SCALE GENOMIC DNA]</scope>
    <source>
        <strain evidence="2">HF-4214</strain>
    </source>
</reference>
<dbReference type="GO" id="GO:0006260">
    <property type="term" value="P:DNA replication"/>
    <property type="evidence" value="ECO:0007669"/>
    <property type="project" value="InterPro"/>
</dbReference>
<dbReference type="InterPro" id="IPR012833">
    <property type="entry name" value="NrdD"/>
</dbReference>
<dbReference type="GO" id="GO:0008998">
    <property type="term" value="F:ribonucleoside-triphosphate reductase (thioredoxin) activity"/>
    <property type="evidence" value="ECO:0007669"/>
    <property type="project" value="InterPro"/>
</dbReference>
<evidence type="ECO:0000313" key="2">
    <source>
        <dbReference type="Proteomes" id="UP000438093"/>
    </source>
</evidence>
<sequence length="129" mass="14227">MEAVMDTTNPMGDMVVNDRLTVDGVNVLVGYTNESDQHVTEAEIRAYLERGALQHPNTAVTGLALLVDGEDVGIRYELAPVPFDRIRRITGYLVGTMDRWNDAKTSEESDRVKHGVYRGDRVPTCASGC</sequence>
<proteinExistence type="predicted"/>
<comment type="caution">
    <text evidence="1">The sequence shown here is derived from an EMBL/GenBank/DDBJ whole genome shotgun (WGS) entry which is preliminary data.</text>
</comment>
<gene>
    <name evidence="1" type="ORF">GJG86_03600</name>
</gene>
<protein>
    <submittedName>
        <fullName evidence="1">Uncharacterized protein</fullName>
    </submittedName>
</protein>
<name>A0A6N7RJU7_9ACTN</name>
<keyword evidence="2" id="KW-1185">Reference proteome</keyword>